<dbReference type="PANTHER" id="PTHR21230:SF26">
    <property type="entry name" value="VESICLE TRANSPORT THROUGH INTERACTION WITH T-SNARES HOMOLOG 1A"/>
    <property type="match status" value="1"/>
</dbReference>
<organism evidence="10 11">
    <name type="scientific">Besnoitia besnoiti</name>
    <name type="common">Apicomplexan protozoan</name>
    <dbReference type="NCBI Taxonomy" id="94643"/>
    <lineage>
        <taxon>Eukaryota</taxon>
        <taxon>Sar</taxon>
        <taxon>Alveolata</taxon>
        <taxon>Apicomplexa</taxon>
        <taxon>Conoidasida</taxon>
        <taxon>Coccidia</taxon>
        <taxon>Eucoccidiorida</taxon>
        <taxon>Eimeriorina</taxon>
        <taxon>Sarcocystidae</taxon>
        <taxon>Besnoitia</taxon>
    </lineage>
</organism>
<dbReference type="EMBL" id="NWUJ01000003">
    <property type="protein sequence ID" value="PFH36403.1"/>
    <property type="molecule type" value="Genomic_DNA"/>
</dbReference>
<keyword evidence="4" id="KW-0653">Protein transport</keyword>
<dbReference type="GO" id="GO:0005794">
    <property type="term" value="C:Golgi apparatus"/>
    <property type="evidence" value="ECO:0007669"/>
    <property type="project" value="TreeGrafter"/>
</dbReference>
<feature type="region of interest" description="Disordered" evidence="8">
    <location>
        <begin position="1"/>
        <end position="55"/>
    </location>
</feature>
<keyword evidence="2" id="KW-0813">Transport</keyword>
<dbReference type="VEuPathDB" id="ToxoDB:BESB_045950"/>
<evidence type="ECO:0008006" key="12">
    <source>
        <dbReference type="Google" id="ProtNLM"/>
    </source>
</evidence>
<dbReference type="GO" id="GO:0012507">
    <property type="term" value="C:ER to Golgi transport vesicle membrane"/>
    <property type="evidence" value="ECO:0007669"/>
    <property type="project" value="TreeGrafter"/>
</dbReference>
<dbReference type="GO" id="GO:0000149">
    <property type="term" value="F:SNARE binding"/>
    <property type="evidence" value="ECO:0007669"/>
    <property type="project" value="TreeGrafter"/>
</dbReference>
<evidence type="ECO:0000256" key="8">
    <source>
        <dbReference type="SAM" id="MobiDB-lite"/>
    </source>
</evidence>
<sequence>MLPPPPVPEAHNVASLSSSPGGFGSYSAGDGAHAAHQPRPNAASPPASTFFRDQENDWRRHSASLSFCLKRMQEASAAAEDVEAGTEACEGADISLRQMEAEARTAPNSQALLQLVRKYRAEFEEARCAFTRLVQQWQRQQLLQGAGLHTRKACSVDFAPSSSAPAAAHREGFAFAEDEEALVIHHAGGKLLSDSNRLAVESEHVGLAVMGQLRSQRESILTSRSLAQKTYGELQHSRSLLTAMLRRSLFSKTVLAAIIVFLSLAIICVLIDRLLRLLRAA</sequence>
<accession>A0A2A9ML42</accession>
<feature type="transmembrane region" description="Helical" evidence="9">
    <location>
        <begin position="254"/>
        <end position="275"/>
    </location>
</feature>
<dbReference type="GO" id="GO:0006906">
    <property type="term" value="P:vesicle fusion"/>
    <property type="evidence" value="ECO:0007669"/>
    <property type="project" value="TreeGrafter"/>
</dbReference>
<dbReference type="GO" id="GO:0015031">
    <property type="term" value="P:protein transport"/>
    <property type="evidence" value="ECO:0007669"/>
    <property type="project" value="UniProtKB-KW"/>
</dbReference>
<comment type="caution">
    <text evidence="10">The sequence shown here is derived from an EMBL/GenBank/DDBJ whole genome shotgun (WGS) entry which is preliminary data.</text>
</comment>
<proteinExistence type="predicted"/>
<evidence type="ECO:0000256" key="1">
    <source>
        <dbReference type="ARBA" id="ARBA00004211"/>
    </source>
</evidence>
<dbReference type="InterPro" id="IPR038407">
    <property type="entry name" value="v-SNARE_N_sf"/>
</dbReference>
<keyword evidence="5 9" id="KW-1133">Transmembrane helix</keyword>
<dbReference type="GO" id="GO:0031902">
    <property type="term" value="C:late endosome membrane"/>
    <property type="evidence" value="ECO:0007669"/>
    <property type="project" value="TreeGrafter"/>
</dbReference>
<evidence type="ECO:0000256" key="6">
    <source>
        <dbReference type="ARBA" id="ARBA00023054"/>
    </source>
</evidence>
<evidence type="ECO:0000256" key="4">
    <source>
        <dbReference type="ARBA" id="ARBA00022927"/>
    </source>
</evidence>
<dbReference type="STRING" id="94643.A0A2A9ML42"/>
<dbReference type="KEGG" id="bbes:BESB_045950"/>
<evidence type="ECO:0000256" key="5">
    <source>
        <dbReference type="ARBA" id="ARBA00022989"/>
    </source>
</evidence>
<dbReference type="Proteomes" id="UP000224006">
    <property type="component" value="Chromosome III"/>
</dbReference>
<dbReference type="GeneID" id="40309525"/>
<keyword evidence="6" id="KW-0175">Coiled coil</keyword>
<evidence type="ECO:0000256" key="3">
    <source>
        <dbReference type="ARBA" id="ARBA00022692"/>
    </source>
</evidence>
<keyword evidence="11" id="KW-1185">Reference proteome</keyword>
<keyword evidence="7 9" id="KW-0472">Membrane</keyword>
<dbReference type="OrthoDB" id="430637at2759"/>
<dbReference type="CDD" id="cd15862">
    <property type="entry name" value="SNARE_Vti1"/>
    <property type="match status" value="1"/>
</dbReference>
<reference evidence="10 11" key="1">
    <citation type="submission" date="2017-09" db="EMBL/GenBank/DDBJ databases">
        <title>Genome sequencing of Besnoitia besnoiti strain Bb-Ger1.</title>
        <authorList>
            <person name="Schares G."/>
            <person name="Venepally P."/>
            <person name="Lorenzi H.A."/>
        </authorList>
    </citation>
    <scope>NUCLEOTIDE SEQUENCE [LARGE SCALE GENOMIC DNA]</scope>
    <source>
        <strain evidence="10 11">Bb-Ger1</strain>
    </source>
</reference>
<keyword evidence="3 9" id="KW-0812">Transmembrane</keyword>
<evidence type="ECO:0000256" key="7">
    <source>
        <dbReference type="ARBA" id="ARBA00023136"/>
    </source>
</evidence>
<dbReference type="GO" id="GO:0031201">
    <property type="term" value="C:SNARE complex"/>
    <property type="evidence" value="ECO:0007669"/>
    <property type="project" value="TreeGrafter"/>
</dbReference>
<evidence type="ECO:0000313" key="10">
    <source>
        <dbReference type="EMBL" id="PFH36403.1"/>
    </source>
</evidence>
<comment type="subcellular location">
    <subcellularLocation>
        <location evidence="1">Membrane</location>
        <topology evidence="1">Single-pass type IV membrane protein</topology>
    </subcellularLocation>
</comment>
<dbReference type="SUPFAM" id="SSF58038">
    <property type="entry name" value="SNARE fusion complex"/>
    <property type="match status" value="1"/>
</dbReference>
<dbReference type="GO" id="GO:0005789">
    <property type="term" value="C:endoplasmic reticulum membrane"/>
    <property type="evidence" value="ECO:0007669"/>
    <property type="project" value="TreeGrafter"/>
</dbReference>
<protein>
    <recommendedName>
        <fullName evidence="12">Transmembrane protein</fullName>
    </recommendedName>
</protein>
<gene>
    <name evidence="10" type="ORF">BESB_045950</name>
</gene>
<name>A0A2A9ML42_BESBE</name>
<dbReference type="AlphaFoldDB" id="A0A2A9ML42"/>
<dbReference type="RefSeq" id="XP_029220412.1">
    <property type="nucleotide sequence ID" value="XM_029363046.1"/>
</dbReference>
<evidence type="ECO:0000256" key="9">
    <source>
        <dbReference type="SAM" id="Phobius"/>
    </source>
</evidence>
<evidence type="ECO:0000256" key="2">
    <source>
        <dbReference type="ARBA" id="ARBA00022448"/>
    </source>
</evidence>
<evidence type="ECO:0000313" key="11">
    <source>
        <dbReference type="Proteomes" id="UP000224006"/>
    </source>
</evidence>
<dbReference type="GO" id="GO:0005484">
    <property type="term" value="F:SNAP receptor activity"/>
    <property type="evidence" value="ECO:0007669"/>
    <property type="project" value="TreeGrafter"/>
</dbReference>
<dbReference type="Gene3D" id="1.20.58.400">
    <property type="entry name" value="t-snare proteins"/>
    <property type="match status" value="1"/>
</dbReference>
<dbReference type="Pfam" id="PF12352">
    <property type="entry name" value="V-SNARE_C"/>
    <property type="match status" value="1"/>
</dbReference>
<dbReference type="PANTHER" id="PTHR21230">
    <property type="entry name" value="VESICLE TRANSPORT V-SNARE PROTEIN VTI1-RELATED"/>
    <property type="match status" value="1"/>
</dbReference>
<dbReference type="Gene3D" id="1.20.5.110">
    <property type="match status" value="1"/>
</dbReference>